<feature type="domain" description="HTH marR-type" evidence="1">
    <location>
        <begin position="24"/>
        <end position="156"/>
    </location>
</feature>
<dbReference type="PROSITE" id="PS50995">
    <property type="entry name" value="HTH_MARR_2"/>
    <property type="match status" value="1"/>
</dbReference>
<name>A0ABW4M1N7_9HYPH</name>
<evidence type="ECO:0000313" key="2">
    <source>
        <dbReference type="EMBL" id="MFD1745343.1"/>
    </source>
</evidence>
<dbReference type="InterPro" id="IPR036390">
    <property type="entry name" value="WH_DNA-bd_sf"/>
</dbReference>
<reference evidence="3" key="1">
    <citation type="journal article" date="2019" name="Int. J. Syst. Evol. Microbiol.">
        <title>The Global Catalogue of Microorganisms (GCM) 10K type strain sequencing project: providing services to taxonomists for standard genome sequencing and annotation.</title>
        <authorList>
            <consortium name="The Broad Institute Genomics Platform"/>
            <consortium name="The Broad Institute Genome Sequencing Center for Infectious Disease"/>
            <person name="Wu L."/>
            <person name="Ma J."/>
        </authorList>
    </citation>
    <scope>NUCLEOTIDE SEQUENCE [LARGE SCALE GENOMIC DNA]</scope>
    <source>
        <strain evidence="3">CG52</strain>
    </source>
</reference>
<accession>A0ABW4M1N7</accession>
<comment type="caution">
    <text evidence="2">The sequence shown here is derived from an EMBL/GenBank/DDBJ whole genome shotgun (WGS) entry which is preliminary data.</text>
</comment>
<dbReference type="InterPro" id="IPR000835">
    <property type="entry name" value="HTH_MarR-typ"/>
</dbReference>
<dbReference type="InterPro" id="IPR036388">
    <property type="entry name" value="WH-like_DNA-bd_sf"/>
</dbReference>
<dbReference type="InterPro" id="IPR039422">
    <property type="entry name" value="MarR/SlyA-like"/>
</dbReference>
<dbReference type="RefSeq" id="WP_377398842.1">
    <property type="nucleotide sequence ID" value="NZ_JBHUEQ010000015.1"/>
</dbReference>
<sequence length="164" mass="18521">MTFTDQPDALDSNDPEGLDPGWLTGLVGFHLRMAHVALHRDFALSTARFDITQKQLAAMELIARNPGASQVDIAQVLSMDRATMMGVIKRLMAKNLVERKPSLTDRRRHEIRLTDQGRKVLAEVHEVIEKHEKEFCAVLSEDECASLIDMLTRLYRRGRQSAAP</sequence>
<dbReference type="PANTHER" id="PTHR33164">
    <property type="entry name" value="TRANSCRIPTIONAL REGULATOR, MARR FAMILY"/>
    <property type="match status" value="1"/>
</dbReference>
<dbReference type="SMART" id="SM00347">
    <property type="entry name" value="HTH_MARR"/>
    <property type="match status" value="1"/>
</dbReference>
<dbReference type="Gene3D" id="1.10.10.10">
    <property type="entry name" value="Winged helix-like DNA-binding domain superfamily/Winged helix DNA-binding domain"/>
    <property type="match status" value="1"/>
</dbReference>
<dbReference type="Proteomes" id="UP001597322">
    <property type="component" value="Unassembled WGS sequence"/>
</dbReference>
<dbReference type="PRINTS" id="PR00598">
    <property type="entry name" value="HTHMARR"/>
</dbReference>
<dbReference type="EMBL" id="JBHUEQ010000015">
    <property type="protein sequence ID" value="MFD1745343.1"/>
    <property type="molecule type" value="Genomic_DNA"/>
</dbReference>
<evidence type="ECO:0000313" key="3">
    <source>
        <dbReference type="Proteomes" id="UP001597322"/>
    </source>
</evidence>
<gene>
    <name evidence="2" type="ORF">ACFSE1_07730</name>
</gene>
<dbReference type="PANTHER" id="PTHR33164:SF43">
    <property type="entry name" value="HTH-TYPE TRANSCRIPTIONAL REPRESSOR YETL"/>
    <property type="match status" value="1"/>
</dbReference>
<dbReference type="SUPFAM" id="SSF46785">
    <property type="entry name" value="Winged helix' DNA-binding domain"/>
    <property type="match status" value="1"/>
</dbReference>
<proteinExistence type="predicted"/>
<protein>
    <submittedName>
        <fullName evidence="2">MarR family winged helix-turn-helix transcriptional regulator</fullName>
    </submittedName>
</protein>
<evidence type="ECO:0000259" key="1">
    <source>
        <dbReference type="PROSITE" id="PS50995"/>
    </source>
</evidence>
<organism evidence="2 3">
    <name type="scientific">Rhizobium helianthi</name>
    <dbReference type="NCBI Taxonomy" id="1132695"/>
    <lineage>
        <taxon>Bacteria</taxon>
        <taxon>Pseudomonadati</taxon>
        <taxon>Pseudomonadota</taxon>
        <taxon>Alphaproteobacteria</taxon>
        <taxon>Hyphomicrobiales</taxon>
        <taxon>Rhizobiaceae</taxon>
        <taxon>Rhizobium/Agrobacterium group</taxon>
        <taxon>Rhizobium</taxon>
    </lineage>
</organism>
<dbReference type="Pfam" id="PF12802">
    <property type="entry name" value="MarR_2"/>
    <property type="match status" value="1"/>
</dbReference>
<keyword evidence="3" id="KW-1185">Reference proteome</keyword>